<gene>
    <name evidence="1" type="ORF">LTR97_012595</name>
</gene>
<sequence>MALQWFVNVQDTARLHVSARLDPDCNSERIFASAATFNGNDVLAALRKLYRDHKLLNNVPGQGKDITEIPSKMQRVGGFVEAGLATGEFVKAVDGI</sequence>
<name>A0AAN7W1J7_9PEZI</name>
<proteinExistence type="predicted"/>
<dbReference type="Proteomes" id="UP001310594">
    <property type="component" value="Unassembled WGS sequence"/>
</dbReference>
<comment type="caution">
    <text evidence="1">The sequence shown here is derived from an EMBL/GenBank/DDBJ whole genome shotgun (WGS) entry which is preliminary data.</text>
</comment>
<accession>A0AAN7W1J7</accession>
<reference evidence="1" key="1">
    <citation type="submission" date="2023-08" db="EMBL/GenBank/DDBJ databases">
        <title>Black Yeasts Isolated from many extreme environments.</title>
        <authorList>
            <person name="Coleine C."/>
            <person name="Stajich J.E."/>
            <person name="Selbmann L."/>
        </authorList>
    </citation>
    <scope>NUCLEOTIDE SEQUENCE</scope>
    <source>
        <strain evidence="1">CCFEE 5810</strain>
    </source>
</reference>
<dbReference type="Gene3D" id="3.40.50.720">
    <property type="entry name" value="NAD(P)-binding Rossmann-like Domain"/>
    <property type="match status" value="1"/>
</dbReference>
<organism evidence="1 2">
    <name type="scientific">Elasticomyces elasticus</name>
    <dbReference type="NCBI Taxonomy" id="574655"/>
    <lineage>
        <taxon>Eukaryota</taxon>
        <taxon>Fungi</taxon>
        <taxon>Dikarya</taxon>
        <taxon>Ascomycota</taxon>
        <taxon>Pezizomycotina</taxon>
        <taxon>Dothideomycetes</taxon>
        <taxon>Dothideomycetidae</taxon>
        <taxon>Mycosphaerellales</taxon>
        <taxon>Teratosphaeriaceae</taxon>
        <taxon>Elasticomyces</taxon>
    </lineage>
</organism>
<evidence type="ECO:0000313" key="1">
    <source>
        <dbReference type="EMBL" id="KAK5689836.1"/>
    </source>
</evidence>
<evidence type="ECO:0000313" key="2">
    <source>
        <dbReference type="Proteomes" id="UP001310594"/>
    </source>
</evidence>
<protein>
    <submittedName>
        <fullName evidence="1">Uncharacterized protein</fullName>
    </submittedName>
</protein>
<dbReference type="AlphaFoldDB" id="A0AAN7W1J7"/>
<dbReference type="EMBL" id="JAVRQU010000028">
    <property type="protein sequence ID" value="KAK5689836.1"/>
    <property type="molecule type" value="Genomic_DNA"/>
</dbReference>